<evidence type="ECO:0000313" key="2">
    <source>
        <dbReference type="EMBL" id="KAE9011763.1"/>
    </source>
</evidence>
<evidence type="ECO:0000313" key="4">
    <source>
        <dbReference type="Proteomes" id="UP000429607"/>
    </source>
</evidence>
<evidence type="ECO:0000313" key="3">
    <source>
        <dbReference type="EMBL" id="KAE9043840.1"/>
    </source>
</evidence>
<feature type="compositionally biased region" description="Low complexity" evidence="1">
    <location>
        <begin position="41"/>
        <end position="55"/>
    </location>
</feature>
<dbReference type="Proteomes" id="UP000435112">
    <property type="component" value="Unassembled WGS sequence"/>
</dbReference>
<accession>A0A6A3L7G7</accession>
<comment type="caution">
    <text evidence="2">The sequence shown here is derived from an EMBL/GenBank/DDBJ whole genome shotgun (WGS) entry which is preliminary data.</text>
</comment>
<dbReference type="EMBL" id="QXFV01000252">
    <property type="protein sequence ID" value="KAE9043840.1"/>
    <property type="molecule type" value="Genomic_DNA"/>
</dbReference>
<evidence type="ECO:0000256" key="1">
    <source>
        <dbReference type="SAM" id="MobiDB-lite"/>
    </source>
</evidence>
<organism evidence="2 5">
    <name type="scientific">Phytophthora rubi</name>
    <dbReference type="NCBI Taxonomy" id="129364"/>
    <lineage>
        <taxon>Eukaryota</taxon>
        <taxon>Sar</taxon>
        <taxon>Stramenopiles</taxon>
        <taxon>Oomycota</taxon>
        <taxon>Peronosporomycetes</taxon>
        <taxon>Peronosporales</taxon>
        <taxon>Peronosporaceae</taxon>
        <taxon>Phytophthora</taxon>
    </lineage>
</organism>
<dbReference type="Proteomes" id="UP000429607">
    <property type="component" value="Unassembled WGS sequence"/>
</dbReference>
<reference evidence="4 5" key="1">
    <citation type="submission" date="2018-09" db="EMBL/GenBank/DDBJ databases">
        <title>Genomic investigation of the strawberry pathogen Phytophthora fragariae indicates pathogenicity is determined by transcriptional variation in three key races.</title>
        <authorList>
            <person name="Adams T.M."/>
            <person name="Armitage A.D."/>
            <person name="Sobczyk M.K."/>
            <person name="Bates H.J."/>
            <person name="Dunwell J.M."/>
            <person name="Nellist C.F."/>
            <person name="Harrison R.J."/>
        </authorList>
    </citation>
    <scope>NUCLEOTIDE SEQUENCE [LARGE SCALE GENOMIC DNA]</scope>
    <source>
        <strain evidence="3 4">SCRP249</strain>
        <strain evidence="2 5">SCRP324</strain>
    </source>
</reference>
<dbReference type="EMBL" id="QXFU01001065">
    <property type="protein sequence ID" value="KAE9011763.1"/>
    <property type="molecule type" value="Genomic_DNA"/>
</dbReference>
<proteinExistence type="predicted"/>
<protein>
    <submittedName>
        <fullName evidence="2">Uncharacterized protein</fullName>
    </submittedName>
</protein>
<name>A0A6A3L7G7_9STRA</name>
<evidence type="ECO:0000313" key="5">
    <source>
        <dbReference type="Proteomes" id="UP000435112"/>
    </source>
</evidence>
<gene>
    <name evidence="3" type="ORF">PR001_g5617</name>
    <name evidence="2" type="ORF">PR002_g14980</name>
</gene>
<dbReference type="AlphaFoldDB" id="A0A6A3L7G7"/>
<feature type="region of interest" description="Disordered" evidence="1">
    <location>
        <begin position="29"/>
        <end position="106"/>
    </location>
</feature>
<sequence>MLSACPQLRSVAIWERRPSLDRRVLGIIGPKFGAPGPPRSAPRAGSALGPSSGAGTEARPAGEPSSASMRAGRRCRPGWKSARTCAEPRSFTLQPRPDIPTQVGVGKPAAAFRPAGVSAPPAVAA</sequence>